<organism evidence="6 7">
    <name type="scientific">Antrihabitans cavernicola</name>
    <dbReference type="NCBI Taxonomy" id="2495913"/>
    <lineage>
        <taxon>Bacteria</taxon>
        <taxon>Bacillati</taxon>
        <taxon>Actinomycetota</taxon>
        <taxon>Actinomycetes</taxon>
        <taxon>Mycobacteriales</taxon>
        <taxon>Nocardiaceae</taxon>
        <taxon>Antrihabitans</taxon>
    </lineage>
</organism>
<dbReference type="InterPro" id="IPR036188">
    <property type="entry name" value="FAD/NAD-bd_sf"/>
</dbReference>
<evidence type="ECO:0000256" key="1">
    <source>
        <dbReference type="ARBA" id="ARBA00001974"/>
    </source>
</evidence>
<evidence type="ECO:0000313" key="7">
    <source>
        <dbReference type="Proteomes" id="UP000322244"/>
    </source>
</evidence>
<keyword evidence="2" id="KW-0285">Flavoprotein</keyword>
<dbReference type="RefSeq" id="WP_149431544.1">
    <property type="nucleotide sequence ID" value="NZ_VLNY01000008.1"/>
</dbReference>
<comment type="caution">
    <text evidence="6">The sequence shown here is derived from an EMBL/GenBank/DDBJ whole genome shotgun (WGS) entry which is preliminary data.</text>
</comment>
<feature type="region of interest" description="Disordered" evidence="4">
    <location>
        <begin position="477"/>
        <end position="496"/>
    </location>
</feature>
<keyword evidence="7" id="KW-1185">Reference proteome</keyword>
<name>A0A5A7SA15_9NOCA</name>
<dbReference type="PANTHER" id="PTHR43004:SF19">
    <property type="entry name" value="BINDING MONOOXYGENASE, PUTATIVE (JCVI)-RELATED"/>
    <property type="match status" value="1"/>
</dbReference>
<dbReference type="Proteomes" id="UP000322244">
    <property type="component" value="Unassembled WGS sequence"/>
</dbReference>
<reference evidence="6 7" key="1">
    <citation type="submission" date="2019-07" db="EMBL/GenBank/DDBJ databases">
        <title>Rhodococcus cavernicolus sp. nov., isolated from a cave.</title>
        <authorList>
            <person name="Lee S.D."/>
        </authorList>
    </citation>
    <scope>NUCLEOTIDE SEQUENCE [LARGE SCALE GENOMIC DNA]</scope>
    <source>
        <strain evidence="6 7">C1-24</strain>
    </source>
</reference>
<dbReference type="InterPro" id="IPR050641">
    <property type="entry name" value="RIFMO-like"/>
</dbReference>
<comment type="cofactor">
    <cofactor evidence="1">
        <name>FAD</name>
        <dbReference type="ChEBI" id="CHEBI:57692"/>
    </cofactor>
</comment>
<evidence type="ECO:0000256" key="4">
    <source>
        <dbReference type="SAM" id="MobiDB-lite"/>
    </source>
</evidence>
<dbReference type="AlphaFoldDB" id="A0A5A7SA15"/>
<dbReference type="GO" id="GO:0016709">
    <property type="term" value="F:oxidoreductase activity, acting on paired donors, with incorporation or reduction of molecular oxygen, NAD(P)H as one donor, and incorporation of one atom of oxygen"/>
    <property type="evidence" value="ECO:0007669"/>
    <property type="project" value="UniProtKB-ARBA"/>
</dbReference>
<evidence type="ECO:0000313" key="6">
    <source>
        <dbReference type="EMBL" id="KAA0021677.1"/>
    </source>
</evidence>
<dbReference type="Pfam" id="PF01494">
    <property type="entry name" value="FAD_binding_3"/>
    <property type="match status" value="1"/>
</dbReference>
<dbReference type="SUPFAM" id="SSF51905">
    <property type="entry name" value="FAD/NAD(P)-binding domain"/>
    <property type="match status" value="1"/>
</dbReference>
<dbReference type="PRINTS" id="PR00420">
    <property type="entry name" value="RNGMNOXGNASE"/>
</dbReference>
<protein>
    <submittedName>
        <fullName evidence="6">FAD-binding protein</fullName>
    </submittedName>
</protein>
<dbReference type="Gene3D" id="3.50.50.60">
    <property type="entry name" value="FAD/NAD(P)-binding domain"/>
    <property type="match status" value="1"/>
</dbReference>
<sequence length="496" mass="52477">MSTEVDVIVVGAGPTGLMLAGDLAGKGHRVVVLEKRAKTNSNLTRAFSVHARALDHLAIRGLAPEIIASGEPMKSLPLVGALDVEFSKLDTPFPFMLVTPQFAVERVLEARAVAAGAEFDYEAEVVSLQQNSDGVVVRYVHTLDGDQQQGEVTASYVVGADGLHSTVRNSLGIDFPGEAVLSSVIIADAKVDFPPDKGLAIEANGHGFSFICPIEDGYYRVLAWNSGTREHVNNDVDFADLRDLCDAVFEREMGLHSPRWISRFHSDERQATQYREGRAFLVGDAAHVHSPAGGLGMNVGIQDVANLSWRLDAALRTGEPRFLDDYEAEMRPIGAKALVDSGNMVRAAMRMSSIPAAVRWGILAVANNSGPLGRRFAQGIAMSLAGVRARCGGTGSGDVGAFWSGSVTDADARNTLGAGQFVLATPWATNVTRAASRSGAVAVVHSETVRDQALLVRPDGYIAWAGAPNSPSLMRAIADGTPGSRAHSPAKSAAAT</sequence>
<gene>
    <name evidence="6" type="ORF">FOY51_17460</name>
</gene>
<dbReference type="OrthoDB" id="8670884at2"/>
<feature type="domain" description="FAD-binding" evidence="5">
    <location>
        <begin position="4"/>
        <end position="338"/>
    </location>
</feature>
<evidence type="ECO:0000256" key="3">
    <source>
        <dbReference type="ARBA" id="ARBA00022827"/>
    </source>
</evidence>
<keyword evidence="3" id="KW-0274">FAD</keyword>
<dbReference type="Pfam" id="PF21274">
    <property type="entry name" value="Rng_hyd_C"/>
    <property type="match status" value="1"/>
</dbReference>
<dbReference type="Gene3D" id="3.40.30.120">
    <property type="match status" value="1"/>
</dbReference>
<proteinExistence type="predicted"/>
<dbReference type="PANTHER" id="PTHR43004">
    <property type="entry name" value="TRK SYSTEM POTASSIUM UPTAKE PROTEIN"/>
    <property type="match status" value="1"/>
</dbReference>
<dbReference type="GO" id="GO:0071949">
    <property type="term" value="F:FAD binding"/>
    <property type="evidence" value="ECO:0007669"/>
    <property type="project" value="InterPro"/>
</dbReference>
<dbReference type="InterPro" id="IPR002938">
    <property type="entry name" value="FAD-bd"/>
</dbReference>
<dbReference type="Gene3D" id="3.30.70.2450">
    <property type="match status" value="1"/>
</dbReference>
<evidence type="ECO:0000259" key="5">
    <source>
        <dbReference type="Pfam" id="PF01494"/>
    </source>
</evidence>
<accession>A0A5A7SA15</accession>
<evidence type="ECO:0000256" key="2">
    <source>
        <dbReference type="ARBA" id="ARBA00022630"/>
    </source>
</evidence>
<dbReference type="EMBL" id="VLNY01000008">
    <property type="protein sequence ID" value="KAA0021677.1"/>
    <property type="molecule type" value="Genomic_DNA"/>
</dbReference>